<comment type="caution">
    <text evidence="1">The sequence shown here is derived from an EMBL/GenBank/DDBJ whole genome shotgun (WGS) entry which is preliminary data.</text>
</comment>
<dbReference type="EMBL" id="LAZR01012764">
    <property type="protein sequence ID" value="KKM25203.1"/>
    <property type="molecule type" value="Genomic_DNA"/>
</dbReference>
<sequence length="172" mass="18187">MMFIRANPNADGVGQIVTVGDLTGAITSASMNTRGLGALSIMVDLTRPIAGVTAVQMFIDLSDDGATWYPLQDKQETATPVKVLDDEQEDKAIAAEVQALVGDKFAPTEVEDQVALAKSNREMFDRLTAQRAPLGLLSSDAACMGADPTPNSFTPDENGEDLARIVQATSNS</sequence>
<name>A0A0F9KSU8_9ZZZZ</name>
<accession>A0A0F9KSU8</accession>
<reference evidence="1" key="1">
    <citation type="journal article" date="2015" name="Nature">
        <title>Complex archaea that bridge the gap between prokaryotes and eukaryotes.</title>
        <authorList>
            <person name="Spang A."/>
            <person name="Saw J.H."/>
            <person name="Jorgensen S.L."/>
            <person name="Zaremba-Niedzwiedzka K."/>
            <person name="Martijn J."/>
            <person name="Lind A.E."/>
            <person name="van Eijk R."/>
            <person name="Schleper C."/>
            <person name="Guy L."/>
            <person name="Ettema T.J."/>
        </authorList>
    </citation>
    <scope>NUCLEOTIDE SEQUENCE</scope>
</reference>
<evidence type="ECO:0000313" key="1">
    <source>
        <dbReference type="EMBL" id="KKM25203.1"/>
    </source>
</evidence>
<protein>
    <submittedName>
        <fullName evidence="1">Uncharacterized protein</fullName>
    </submittedName>
</protein>
<dbReference type="AlphaFoldDB" id="A0A0F9KSU8"/>
<proteinExistence type="predicted"/>
<organism evidence="1">
    <name type="scientific">marine sediment metagenome</name>
    <dbReference type="NCBI Taxonomy" id="412755"/>
    <lineage>
        <taxon>unclassified sequences</taxon>
        <taxon>metagenomes</taxon>
        <taxon>ecological metagenomes</taxon>
    </lineage>
</organism>
<gene>
    <name evidence="1" type="ORF">LCGC14_1597360</name>
</gene>